<accession>D6RQE6</accession>
<dbReference type="Proteomes" id="UP000001861">
    <property type="component" value="Unassembled WGS sequence"/>
</dbReference>
<dbReference type="InParanoid" id="D6RQE6"/>
<dbReference type="KEGG" id="cci:CC1G_15685"/>
<proteinExistence type="predicted"/>
<evidence type="ECO:0000313" key="2">
    <source>
        <dbReference type="Proteomes" id="UP000001861"/>
    </source>
</evidence>
<gene>
    <name evidence="1" type="ORF">CC1G_15685</name>
</gene>
<organism evidence="1 2">
    <name type="scientific">Coprinopsis cinerea (strain Okayama-7 / 130 / ATCC MYA-4618 / FGSC 9003)</name>
    <name type="common">Inky cap fungus</name>
    <name type="synonym">Hormographiella aspergillata</name>
    <dbReference type="NCBI Taxonomy" id="240176"/>
    <lineage>
        <taxon>Eukaryota</taxon>
        <taxon>Fungi</taxon>
        <taxon>Dikarya</taxon>
        <taxon>Basidiomycota</taxon>
        <taxon>Agaricomycotina</taxon>
        <taxon>Agaricomycetes</taxon>
        <taxon>Agaricomycetidae</taxon>
        <taxon>Agaricales</taxon>
        <taxon>Agaricineae</taxon>
        <taxon>Psathyrellaceae</taxon>
        <taxon>Coprinopsis</taxon>
    </lineage>
</organism>
<dbReference type="HOGENOM" id="CLU_2670973_0_0_1"/>
<dbReference type="AlphaFoldDB" id="D6RQE6"/>
<evidence type="ECO:0000313" key="1">
    <source>
        <dbReference type="EMBL" id="EFI26762.1"/>
    </source>
</evidence>
<sequence>MSFSTIYFEQNDQFYLPQLHASFRLSPQTTMKFTISFVVAALVAALASATPVPLEAREPAPAANPDPQCVRRICP</sequence>
<comment type="caution">
    <text evidence="1">The sequence shown here is derived from an EMBL/GenBank/DDBJ whole genome shotgun (WGS) entry which is preliminary data.</text>
</comment>
<keyword evidence="2" id="KW-1185">Reference proteome</keyword>
<dbReference type="GeneID" id="9379671"/>
<name>D6RQE6_COPC7</name>
<reference evidence="1 2" key="1">
    <citation type="journal article" date="2010" name="Proc. Natl. Acad. Sci. U.S.A.">
        <title>Insights into evolution of multicellular fungi from the assembled chromosomes of the mushroom Coprinopsis cinerea (Coprinus cinereus).</title>
        <authorList>
            <person name="Stajich J.E."/>
            <person name="Wilke S.K."/>
            <person name="Ahren D."/>
            <person name="Au C.H."/>
            <person name="Birren B.W."/>
            <person name="Borodovsky M."/>
            <person name="Burns C."/>
            <person name="Canback B."/>
            <person name="Casselton L.A."/>
            <person name="Cheng C.K."/>
            <person name="Deng J."/>
            <person name="Dietrich F.S."/>
            <person name="Fargo D.C."/>
            <person name="Farman M.L."/>
            <person name="Gathman A.C."/>
            <person name="Goldberg J."/>
            <person name="Guigo R."/>
            <person name="Hoegger P.J."/>
            <person name="Hooker J.B."/>
            <person name="Huggins A."/>
            <person name="James T.Y."/>
            <person name="Kamada T."/>
            <person name="Kilaru S."/>
            <person name="Kodira C."/>
            <person name="Kues U."/>
            <person name="Kupfer D."/>
            <person name="Kwan H.S."/>
            <person name="Lomsadze A."/>
            <person name="Li W."/>
            <person name="Lilly W.W."/>
            <person name="Ma L.J."/>
            <person name="Mackey A.J."/>
            <person name="Manning G."/>
            <person name="Martin F."/>
            <person name="Muraguchi H."/>
            <person name="Natvig D.O."/>
            <person name="Palmerini H."/>
            <person name="Ramesh M.A."/>
            <person name="Rehmeyer C.J."/>
            <person name="Roe B.A."/>
            <person name="Shenoy N."/>
            <person name="Stanke M."/>
            <person name="Ter-Hovhannisyan V."/>
            <person name="Tunlid A."/>
            <person name="Velagapudi R."/>
            <person name="Vision T.J."/>
            <person name="Zeng Q."/>
            <person name="Zolan M.E."/>
            <person name="Pukkila P.J."/>
        </authorList>
    </citation>
    <scope>NUCLEOTIDE SEQUENCE [LARGE SCALE GENOMIC DNA]</scope>
    <source>
        <strain evidence="2">Okayama-7 / 130 / ATCC MYA-4618 / FGSC 9003</strain>
    </source>
</reference>
<dbReference type="VEuPathDB" id="FungiDB:CC1G_15685"/>
<dbReference type="RefSeq" id="XP_002910256.1">
    <property type="nucleotide sequence ID" value="XM_002910210.1"/>
</dbReference>
<protein>
    <submittedName>
        <fullName evidence="1">Uncharacterized protein</fullName>
    </submittedName>
</protein>
<dbReference type="EMBL" id="AACS02000011">
    <property type="protein sequence ID" value="EFI26762.1"/>
    <property type="molecule type" value="Genomic_DNA"/>
</dbReference>